<name>A0A2L2XAM4_9FIRM</name>
<dbReference type="PIRSF" id="PIRSF018637">
    <property type="entry name" value="TrmK"/>
    <property type="match status" value="1"/>
</dbReference>
<dbReference type="InterPro" id="IPR029063">
    <property type="entry name" value="SAM-dependent_MTases_sf"/>
</dbReference>
<keyword evidence="1" id="KW-0808">Transferase</keyword>
<accession>A0A2L2XAM4</accession>
<sequence>MELTRRLAAIAEFIPPGLVVADIGTDHARLPMNLVLSGRNPRVIATDLNEKPYRGAYSAVAGKNLTGAVDVRLGDGLRALSPGEAQVIVIAGMGGNTIVKILEDSRGVLAQARRMVLQPMADAGDLRLWLAGNGWKLVAEKLVVEDGRIYPVIVAEPGVETETDMFNLEIGPKLLENGEPLLEAYLEKIKADYQKILSGLARSRSRDSREKAIMLTSKLTRVRELLCRCRQNVK</sequence>
<proteinExistence type="predicted"/>
<keyword evidence="1" id="KW-0489">Methyltransferase</keyword>
<dbReference type="GO" id="GO:0032259">
    <property type="term" value="P:methylation"/>
    <property type="evidence" value="ECO:0007669"/>
    <property type="project" value="UniProtKB-KW"/>
</dbReference>
<gene>
    <name evidence="1" type="ORF">DCCM_2121</name>
</gene>
<dbReference type="RefSeq" id="WP_104371476.1">
    <property type="nucleotide sequence ID" value="NZ_BFAV01000073.1"/>
</dbReference>
<protein>
    <submittedName>
        <fullName evidence="1">tRNA-m1A22 methylase</fullName>
    </submittedName>
</protein>
<dbReference type="OrthoDB" id="5881184at2"/>
<dbReference type="AlphaFoldDB" id="A0A2L2XAM4"/>
<dbReference type="PANTHER" id="PTHR38451">
    <property type="entry name" value="TRNA (ADENINE(22)-N(1))-METHYLTRANSFERASE"/>
    <property type="match status" value="1"/>
</dbReference>
<keyword evidence="2" id="KW-1185">Reference proteome</keyword>
<dbReference type="SUPFAM" id="SSF53335">
    <property type="entry name" value="S-adenosyl-L-methionine-dependent methyltransferases"/>
    <property type="match status" value="1"/>
</dbReference>
<dbReference type="Proteomes" id="UP000239549">
    <property type="component" value="Unassembled WGS sequence"/>
</dbReference>
<evidence type="ECO:0000313" key="2">
    <source>
        <dbReference type="Proteomes" id="UP000239549"/>
    </source>
</evidence>
<comment type="caution">
    <text evidence="1">The sequence shown here is derived from an EMBL/GenBank/DDBJ whole genome shotgun (WGS) entry which is preliminary data.</text>
</comment>
<dbReference type="PANTHER" id="PTHR38451:SF1">
    <property type="entry name" value="TRNA (ADENINE(22)-N(1))-METHYLTRANSFERASE"/>
    <property type="match status" value="1"/>
</dbReference>
<organism evidence="1 2">
    <name type="scientific">Desulfocucumis palustris</name>
    <dbReference type="NCBI Taxonomy" id="1898651"/>
    <lineage>
        <taxon>Bacteria</taxon>
        <taxon>Bacillati</taxon>
        <taxon>Bacillota</taxon>
        <taxon>Clostridia</taxon>
        <taxon>Eubacteriales</taxon>
        <taxon>Desulfocucumaceae</taxon>
        <taxon>Desulfocucumis</taxon>
    </lineage>
</organism>
<dbReference type="EMBL" id="BFAV01000073">
    <property type="protein sequence ID" value="GBF33024.1"/>
    <property type="molecule type" value="Genomic_DNA"/>
</dbReference>
<dbReference type="GO" id="GO:0160105">
    <property type="term" value="F:tRNA (adenine(22)-N1)-methyltransferase activity"/>
    <property type="evidence" value="ECO:0007669"/>
    <property type="project" value="InterPro"/>
</dbReference>
<evidence type="ECO:0000313" key="1">
    <source>
        <dbReference type="EMBL" id="GBF33024.1"/>
    </source>
</evidence>
<dbReference type="Pfam" id="PF04816">
    <property type="entry name" value="TrmK"/>
    <property type="match status" value="1"/>
</dbReference>
<reference evidence="2" key="1">
    <citation type="submission" date="2018-02" db="EMBL/GenBank/DDBJ databases">
        <title>Genome sequence of Desulfocucumis palustris strain NAW-5.</title>
        <authorList>
            <person name="Watanabe M."/>
            <person name="Kojima H."/>
            <person name="Fukui M."/>
        </authorList>
    </citation>
    <scope>NUCLEOTIDE SEQUENCE [LARGE SCALE GENOMIC DNA]</scope>
    <source>
        <strain evidence="2">NAW-5</strain>
    </source>
</reference>
<dbReference type="InterPro" id="IPR006901">
    <property type="entry name" value="TrmK"/>
</dbReference>
<dbReference type="Gene3D" id="3.40.50.150">
    <property type="entry name" value="Vaccinia Virus protein VP39"/>
    <property type="match status" value="1"/>
</dbReference>